<protein>
    <submittedName>
        <fullName evidence="1">Uncharacterized protein</fullName>
    </submittedName>
</protein>
<accession>A0A316VUI0</accession>
<dbReference type="EMBL" id="KZ819396">
    <property type="protein sequence ID" value="PWN41276.1"/>
    <property type="molecule type" value="Genomic_DNA"/>
</dbReference>
<dbReference type="InParanoid" id="A0A316VUI0"/>
<gene>
    <name evidence="1" type="ORF">IE81DRAFT_183274</name>
</gene>
<dbReference type="Proteomes" id="UP000245783">
    <property type="component" value="Unassembled WGS sequence"/>
</dbReference>
<organism evidence="1 2">
    <name type="scientific">Ceraceosorus guamensis</name>
    <dbReference type="NCBI Taxonomy" id="1522189"/>
    <lineage>
        <taxon>Eukaryota</taxon>
        <taxon>Fungi</taxon>
        <taxon>Dikarya</taxon>
        <taxon>Basidiomycota</taxon>
        <taxon>Ustilaginomycotina</taxon>
        <taxon>Exobasidiomycetes</taxon>
        <taxon>Ceraceosorales</taxon>
        <taxon>Ceraceosoraceae</taxon>
        <taxon>Ceraceosorus</taxon>
    </lineage>
</organism>
<sequence>MMRRSVSATMCYFAAGGPWGGGCRRHFFRSGAGCKGVSKPSNLERPTPRSCFLYGISDGGATYLYRRWRHLLLPALPPTPYYSRPCANAACVAADASLTSCCEHAHTPISDGESISVRQHFALDRPAF</sequence>
<keyword evidence="2" id="KW-1185">Reference proteome</keyword>
<dbReference type="GeneID" id="37032590"/>
<dbReference type="RefSeq" id="XP_025368436.1">
    <property type="nucleotide sequence ID" value="XM_025510720.1"/>
</dbReference>
<evidence type="ECO:0000313" key="2">
    <source>
        <dbReference type="Proteomes" id="UP000245783"/>
    </source>
</evidence>
<proteinExistence type="predicted"/>
<name>A0A316VUI0_9BASI</name>
<dbReference type="PROSITE" id="PS51257">
    <property type="entry name" value="PROKAR_LIPOPROTEIN"/>
    <property type="match status" value="1"/>
</dbReference>
<dbReference type="AlphaFoldDB" id="A0A316VUI0"/>
<evidence type="ECO:0000313" key="1">
    <source>
        <dbReference type="EMBL" id="PWN41276.1"/>
    </source>
</evidence>
<reference evidence="1 2" key="1">
    <citation type="journal article" date="2018" name="Mol. Biol. Evol.">
        <title>Broad Genomic Sampling Reveals a Smut Pathogenic Ancestry of the Fungal Clade Ustilaginomycotina.</title>
        <authorList>
            <person name="Kijpornyongpan T."/>
            <person name="Mondo S.J."/>
            <person name="Barry K."/>
            <person name="Sandor L."/>
            <person name="Lee J."/>
            <person name="Lipzen A."/>
            <person name="Pangilinan J."/>
            <person name="LaButti K."/>
            <person name="Hainaut M."/>
            <person name="Henrissat B."/>
            <person name="Grigoriev I.V."/>
            <person name="Spatafora J.W."/>
            <person name="Aime M.C."/>
        </authorList>
    </citation>
    <scope>NUCLEOTIDE SEQUENCE [LARGE SCALE GENOMIC DNA]</scope>
    <source>
        <strain evidence="1 2">MCA 4658</strain>
    </source>
</reference>